<comment type="caution">
    <text evidence="1">The sequence shown here is derived from an EMBL/GenBank/DDBJ whole genome shotgun (WGS) entry which is preliminary data.</text>
</comment>
<reference evidence="1 2" key="1">
    <citation type="submission" date="2017-03" db="EMBL/GenBank/DDBJ databases">
        <title>Genomes of endolithic fungi from Antarctica.</title>
        <authorList>
            <person name="Coleine C."/>
            <person name="Masonjones S."/>
            <person name="Stajich J.E."/>
        </authorList>
    </citation>
    <scope>NUCLEOTIDE SEQUENCE [LARGE SCALE GENOMIC DNA]</scope>
    <source>
        <strain evidence="1 2">CCFEE 5184</strain>
    </source>
</reference>
<evidence type="ECO:0000313" key="1">
    <source>
        <dbReference type="EMBL" id="TKA70943.1"/>
    </source>
</evidence>
<dbReference type="Proteomes" id="UP000309340">
    <property type="component" value="Unassembled WGS sequence"/>
</dbReference>
<dbReference type="PANTHER" id="PTHR35186">
    <property type="entry name" value="ANK_REP_REGION DOMAIN-CONTAINING PROTEIN"/>
    <property type="match status" value="1"/>
</dbReference>
<gene>
    <name evidence="1" type="ORF">B0A55_10807</name>
</gene>
<dbReference type="EMBL" id="NAJQ01000375">
    <property type="protein sequence ID" value="TKA70943.1"/>
    <property type="molecule type" value="Genomic_DNA"/>
</dbReference>
<proteinExistence type="predicted"/>
<keyword evidence="2" id="KW-1185">Reference proteome</keyword>
<dbReference type="STRING" id="329884.A0A4U0X792"/>
<name>A0A4U0X792_9PEZI</name>
<sequence length="215" mass="24548">MFRASRDFKTLSTALKIEDIVFKNVTMDLLQNVLNEYVIAELFNGVKGKSWSISEVDEAFREKMRGSYSAFLDAAIDMQETLQSFRLKLHLDTNGNVMISHNDIDSLLLTCAWGLFEDRKALKEACKRLNFGINKAAYQDLLNEIGSSANKRLVQLLDQHRRLAQEPTNRCRMPKVDAVRFQGSKLFGALQRGLYGSCKESHKASVSTKKHERWP</sequence>
<dbReference type="AlphaFoldDB" id="A0A4U0X792"/>
<protein>
    <submittedName>
        <fullName evidence="1">Uncharacterized protein</fullName>
    </submittedName>
</protein>
<organism evidence="1 2">
    <name type="scientific">Friedmanniomyces simplex</name>
    <dbReference type="NCBI Taxonomy" id="329884"/>
    <lineage>
        <taxon>Eukaryota</taxon>
        <taxon>Fungi</taxon>
        <taxon>Dikarya</taxon>
        <taxon>Ascomycota</taxon>
        <taxon>Pezizomycotina</taxon>
        <taxon>Dothideomycetes</taxon>
        <taxon>Dothideomycetidae</taxon>
        <taxon>Mycosphaerellales</taxon>
        <taxon>Teratosphaeriaceae</taxon>
        <taxon>Friedmanniomyces</taxon>
    </lineage>
</organism>
<dbReference type="PANTHER" id="PTHR35186:SF4">
    <property type="entry name" value="PRION-INHIBITION AND PROPAGATION HELO DOMAIN-CONTAINING PROTEIN"/>
    <property type="match status" value="1"/>
</dbReference>
<evidence type="ECO:0000313" key="2">
    <source>
        <dbReference type="Proteomes" id="UP000309340"/>
    </source>
</evidence>
<accession>A0A4U0X792</accession>